<keyword evidence="2" id="KW-1185">Reference proteome</keyword>
<dbReference type="RefSeq" id="WP_164033735.1">
    <property type="nucleotide sequence ID" value="NZ_JAABOQ010000009.1"/>
</dbReference>
<dbReference type="InterPro" id="IPR025737">
    <property type="entry name" value="FApF"/>
</dbReference>
<organism evidence="1 2">
    <name type="scientific">Spongiivirga citrea</name>
    <dbReference type="NCBI Taxonomy" id="1481457"/>
    <lineage>
        <taxon>Bacteria</taxon>
        <taxon>Pseudomonadati</taxon>
        <taxon>Bacteroidota</taxon>
        <taxon>Flavobacteriia</taxon>
        <taxon>Flavobacteriales</taxon>
        <taxon>Flavobacteriaceae</taxon>
        <taxon>Spongiivirga</taxon>
    </lineage>
</organism>
<name>A0A6M0CM74_9FLAO</name>
<accession>A0A6M0CM74</accession>
<dbReference type="Proteomes" id="UP000474296">
    <property type="component" value="Unassembled WGS sequence"/>
</dbReference>
<comment type="caution">
    <text evidence="1">The sequence shown here is derived from an EMBL/GenBank/DDBJ whole genome shotgun (WGS) entry which is preliminary data.</text>
</comment>
<reference evidence="1 2" key="1">
    <citation type="submission" date="2020-01" db="EMBL/GenBank/DDBJ databases">
        <title>Spongiivirga citrea KCTC 32990T.</title>
        <authorList>
            <person name="Wang G."/>
        </authorList>
    </citation>
    <scope>NUCLEOTIDE SEQUENCE [LARGE SCALE GENOMIC DNA]</scope>
    <source>
        <strain evidence="1 2">KCTC 32990</strain>
    </source>
</reference>
<protein>
    <recommendedName>
        <fullName evidence="3">Transporter</fullName>
    </recommendedName>
</protein>
<evidence type="ECO:0008006" key="3">
    <source>
        <dbReference type="Google" id="ProtNLM"/>
    </source>
</evidence>
<dbReference type="Pfam" id="PF13557">
    <property type="entry name" value="Phenol_MetA_deg"/>
    <property type="match status" value="1"/>
</dbReference>
<evidence type="ECO:0000313" key="1">
    <source>
        <dbReference type="EMBL" id="NER19048.1"/>
    </source>
</evidence>
<dbReference type="AlphaFoldDB" id="A0A6M0CM74"/>
<sequence length="238" mass="26629">MPFQIIRFFCFFITTAIWAQDQIEPAGTNAENSIQIEAFGAFTYDENESPMQSASSNILFRYGLTSDIELQLSNQYDIIEDNGNEVVFSGWNDLNIGAKYYLYENESATFGLGVLGSISIPSENETIGYSTSLLISQKLNKLELGYNLTYSNSGIGEGSLAYVTSINVPIKGKFGTYLELFGEFSDLKTHQIAFDTGINLFVSDSIQLDVSYGRGINYKQQYGLFRINWVIDKGTRQL</sequence>
<gene>
    <name evidence="1" type="ORF">GWK10_17670</name>
</gene>
<proteinExistence type="predicted"/>
<evidence type="ECO:0000313" key="2">
    <source>
        <dbReference type="Proteomes" id="UP000474296"/>
    </source>
</evidence>
<dbReference type="EMBL" id="JAABOQ010000009">
    <property type="protein sequence ID" value="NER19048.1"/>
    <property type="molecule type" value="Genomic_DNA"/>
</dbReference>